<evidence type="ECO:0000313" key="17">
    <source>
        <dbReference type="Proteomes" id="UP000323439"/>
    </source>
</evidence>
<comment type="pathway">
    <text evidence="3">Cofactor biosynthesis; Fe-Mo cofactor biosynthesis.</text>
</comment>
<feature type="domain" description="Radical SAM core" evidence="15">
    <location>
        <begin position="24"/>
        <end position="264"/>
    </location>
</feature>
<dbReference type="AlphaFoldDB" id="A0A1G5UVN9"/>
<dbReference type="SFLD" id="SFLDS00029">
    <property type="entry name" value="Radical_SAM"/>
    <property type="match status" value="1"/>
</dbReference>
<dbReference type="GO" id="GO:0016829">
    <property type="term" value="F:lyase activity"/>
    <property type="evidence" value="ECO:0007669"/>
    <property type="project" value="UniProtKB-KW"/>
</dbReference>
<evidence type="ECO:0000256" key="2">
    <source>
        <dbReference type="ARBA" id="ARBA00003522"/>
    </source>
</evidence>
<dbReference type="SFLD" id="SFLDG01067">
    <property type="entry name" value="SPASM/twitch_domain_containing"/>
    <property type="match status" value="1"/>
</dbReference>
<dbReference type="GO" id="GO:0051539">
    <property type="term" value="F:4 iron, 4 sulfur cluster binding"/>
    <property type="evidence" value="ECO:0007669"/>
    <property type="project" value="UniProtKB-KW"/>
</dbReference>
<evidence type="ECO:0000256" key="13">
    <source>
        <dbReference type="ARBA" id="ARBA00030926"/>
    </source>
</evidence>
<keyword evidence="7" id="KW-0949">S-adenosyl-L-methionine</keyword>
<dbReference type="Pfam" id="PF04055">
    <property type="entry name" value="Radical_SAM"/>
    <property type="match status" value="1"/>
</dbReference>
<evidence type="ECO:0000256" key="7">
    <source>
        <dbReference type="ARBA" id="ARBA00022691"/>
    </source>
</evidence>
<evidence type="ECO:0000256" key="12">
    <source>
        <dbReference type="ARBA" id="ARBA00023239"/>
    </source>
</evidence>
<organism evidence="16 17">
    <name type="scientific">Methanobrevibacter millerae</name>
    <dbReference type="NCBI Taxonomy" id="230361"/>
    <lineage>
        <taxon>Archaea</taxon>
        <taxon>Methanobacteriati</taxon>
        <taxon>Methanobacteriota</taxon>
        <taxon>Methanomada group</taxon>
        <taxon>Methanobacteria</taxon>
        <taxon>Methanobacteriales</taxon>
        <taxon>Methanobacteriaceae</taxon>
        <taxon>Methanobrevibacter</taxon>
    </lineage>
</organism>
<dbReference type="InterPro" id="IPR058240">
    <property type="entry name" value="rSAM_sf"/>
</dbReference>
<dbReference type="Proteomes" id="UP000323439">
    <property type="component" value="Unassembled WGS sequence"/>
</dbReference>
<dbReference type="PANTHER" id="PTHR43787">
    <property type="entry name" value="FEMO COFACTOR BIOSYNTHESIS PROTEIN NIFB-RELATED"/>
    <property type="match status" value="1"/>
</dbReference>
<accession>A0A1G5UVN9</accession>
<keyword evidence="17" id="KW-1185">Reference proteome</keyword>
<keyword evidence="9" id="KW-0408">Iron</keyword>
<comment type="cofactor">
    <cofactor evidence="1">
        <name>[4Fe-4S] cluster</name>
        <dbReference type="ChEBI" id="CHEBI:49883"/>
    </cofactor>
</comment>
<evidence type="ECO:0000256" key="4">
    <source>
        <dbReference type="ARBA" id="ARBA00006804"/>
    </source>
</evidence>
<protein>
    <recommendedName>
        <fullName evidence="5">FeMo cofactor biosynthesis protein NifB</fullName>
    </recommendedName>
    <alternativeName>
        <fullName evidence="14">Nitrogenase cofactor maturase NifB</fullName>
    </alternativeName>
    <alternativeName>
        <fullName evidence="13">Radical SAM assemblase NifB</fullName>
    </alternativeName>
</protein>
<evidence type="ECO:0000256" key="6">
    <source>
        <dbReference type="ARBA" id="ARBA00022485"/>
    </source>
</evidence>
<dbReference type="PROSITE" id="PS51918">
    <property type="entry name" value="RADICAL_SAM"/>
    <property type="match status" value="1"/>
</dbReference>
<sequence>MNEHKGSRFAHITKAHPCFNEKMHDKVGRAHVPIAPKCNIFCNFCTRDINNEEDRPGVAGCILNPDDAIAHIDEVTADGPISVVGVAGPGDSLANEETFEFFEKMAEKHPDLIKCMSTNGLLLPKYADRLAELGVNSVTVTINAIDPDIAVDIYSFIKYEGKVYKGYEAVEILIKNQLEGVEKAAANGLVVKVNSVLIPGLNDEHIIEIAKEVKKRGAALMNILPLIPLAKMKHYSRPDCSMMERVREEVEEIIPVFRACTQCRADAYGIPGKKSEDHHLGMTPQSHY</sequence>
<keyword evidence="12" id="KW-0456">Lyase</keyword>
<dbReference type="GO" id="GO:0046872">
    <property type="term" value="F:metal ion binding"/>
    <property type="evidence" value="ECO:0007669"/>
    <property type="project" value="UniProtKB-KW"/>
</dbReference>
<dbReference type="InterPro" id="IPR007197">
    <property type="entry name" value="rSAM"/>
</dbReference>
<gene>
    <name evidence="16" type="ORF">SAMN02910315_00152</name>
</gene>
<dbReference type="UniPathway" id="UPA00782"/>
<comment type="function">
    <text evidence="2">Involved in the biosynthesis of the iron-molybdenum cofactor (FeMo-co or M-cluster) found in the dinitrogenase enzyme of the nitrogenase complex in nitrogen-fixing microorganisms. NifB catalyzes the crucial step of radical SAM-dependent carbide insertion that occurs concomitant with the insertion of a 9th sulfur and the rearrangement/coupling of two [4Fe-4S] clusters into a [8Fe-9S-C] cluster, the precursor to the M-cluster.</text>
</comment>
<reference evidence="16 17" key="1">
    <citation type="submission" date="2016-10" db="EMBL/GenBank/DDBJ databases">
        <authorList>
            <person name="Varghese N."/>
            <person name="Submissions S."/>
        </authorList>
    </citation>
    <scope>NUCLEOTIDE SEQUENCE [LARGE SCALE GENOMIC DNA]</scope>
    <source>
        <strain evidence="16 17">DSM 16643</strain>
    </source>
</reference>
<dbReference type="SUPFAM" id="SSF102114">
    <property type="entry name" value="Radical SAM enzymes"/>
    <property type="match status" value="1"/>
</dbReference>
<keyword evidence="8" id="KW-0479">Metal-binding</keyword>
<dbReference type="STRING" id="230361.sm9_1736"/>
<name>A0A1G5UVN9_9EURY</name>
<keyword evidence="11" id="KW-0535">Nitrogen fixation</keyword>
<evidence type="ECO:0000256" key="11">
    <source>
        <dbReference type="ARBA" id="ARBA00023231"/>
    </source>
</evidence>
<evidence type="ECO:0000259" key="15">
    <source>
        <dbReference type="PROSITE" id="PS51918"/>
    </source>
</evidence>
<dbReference type="Gene3D" id="3.20.20.70">
    <property type="entry name" value="Aldolase class I"/>
    <property type="match status" value="1"/>
</dbReference>
<dbReference type="PANTHER" id="PTHR43787:SF13">
    <property type="entry name" value="FEMO COFACTOR BIOSYNTHESIS PROTEIN NIFB"/>
    <property type="match status" value="1"/>
</dbReference>
<dbReference type="EMBL" id="FMXB01000001">
    <property type="protein sequence ID" value="SDA37659.1"/>
    <property type="molecule type" value="Genomic_DNA"/>
</dbReference>
<keyword evidence="10" id="KW-0411">Iron-sulfur</keyword>
<evidence type="ECO:0000256" key="10">
    <source>
        <dbReference type="ARBA" id="ARBA00023014"/>
    </source>
</evidence>
<proteinExistence type="inferred from homology"/>
<dbReference type="InterPro" id="IPR006638">
    <property type="entry name" value="Elp3/MiaA/NifB-like_rSAM"/>
</dbReference>
<evidence type="ECO:0000256" key="5">
    <source>
        <dbReference type="ARBA" id="ARBA00021702"/>
    </source>
</evidence>
<evidence type="ECO:0000256" key="1">
    <source>
        <dbReference type="ARBA" id="ARBA00001966"/>
    </source>
</evidence>
<evidence type="ECO:0000313" key="16">
    <source>
        <dbReference type="EMBL" id="SDA37659.1"/>
    </source>
</evidence>
<dbReference type="InterPro" id="IPR013785">
    <property type="entry name" value="Aldolase_TIM"/>
</dbReference>
<evidence type="ECO:0000256" key="9">
    <source>
        <dbReference type="ARBA" id="ARBA00023004"/>
    </source>
</evidence>
<evidence type="ECO:0000256" key="8">
    <source>
        <dbReference type="ARBA" id="ARBA00022723"/>
    </source>
</evidence>
<dbReference type="OrthoDB" id="53113at2157"/>
<dbReference type="CDD" id="cd01335">
    <property type="entry name" value="Radical_SAM"/>
    <property type="match status" value="1"/>
</dbReference>
<dbReference type="RefSeq" id="WP_149730803.1">
    <property type="nucleotide sequence ID" value="NZ_FMXB01000001.1"/>
</dbReference>
<comment type="similarity">
    <text evidence="4">Belongs to the radical SAM superfamily. NifB family.</text>
</comment>
<keyword evidence="6" id="KW-0004">4Fe-4S</keyword>
<evidence type="ECO:0000256" key="3">
    <source>
        <dbReference type="ARBA" id="ARBA00005155"/>
    </source>
</evidence>
<evidence type="ECO:0000256" key="14">
    <source>
        <dbReference type="ARBA" id="ARBA00032102"/>
    </source>
</evidence>
<dbReference type="SMART" id="SM00729">
    <property type="entry name" value="Elp3"/>
    <property type="match status" value="1"/>
</dbReference>